<protein>
    <submittedName>
        <fullName evidence="6">LysR family transcriptional regulator</fullName>
    </submittedName>
</protein>
<accession>A0A4V2F303</accession>
<dbReference type="GO" id="GO:0003677">
    <property type="term" value="F:DNA binding"/>
    <property type="evidence" value="ECO:0007669"/>
    <property type="project" value="UniProtKB-KW"/>
</dbReference>
<dbReference type="PANTHER" id="PTHR30419">
    <property type="entry name" value="HTH-TYPE TRANSCRIPTIONAL REGULATOR YBHD"/>
    <property type="match status" value="1"/>
</dbReference>
<proteinExistence type="inferred from homology"/>
<dbReference type="Gene3D" id="1.10.10.10">
    <property type="entry name" value="Winged helix-like DNA-binding domain superfamily/Winged helix DNA-binding domain"/>
    <property type="match status" value="1"/>
</dbReference>
<dbReference type="InterPro" id="IPR036390">
    <property type="entry name" value="WH_DNA-bd_sf"/>
</dbReference>
<dbReference type="SUPFAM" id="SSF46785">
    <property type="entry name" value="Winged helix' DNA-binding domain"/>
    <property type="match status" value="1"/>
</dbReference>
<evidence type="ECO:0000256" key="2">
    <source>
        <dbReference type="ARBA" id="ARBA00023015"/>
    </source>
</evidence>
<dbReference type="Pfam" id="PF00126">
    <property type="entry name" value="HTH_1"/>
    <property type="match status" value="1"/>
</dbReference>
<feature type="domain" description="HTH lysR-type" evidence="5">
    <location>
        <begin position="12"/>
        <end position="64"/>
    </location>
</feature>
<reference evidence="6 7" key="1">
    <citation type="submission" date="2019-02" db="EMBL/GenBank/DDBJ databases">
        <title>Genomic Encyclopedia of Type Strains, Phase IV (KMG-IV): sequencing the most valuable type-strain genomes for metagenomic binning, comparative biology and taxonomic classification.</title>
        <authorList>
            <person name="Goeker M."/>
        </authorList>
    </citation>
    <scope>NUCLEOTIDE SEQUENCE [LARGE SCALE GENOMIC DNA]</scope>
    <source>
        <strain evidence="6 7">K24</strain>
    </source>
</reference>
<sequence length="302" mass="32476">MVNLSRFDLVTLSLFAAVARHGSISAAARQANLAVGAASRRIADLEDAVRTPLLYRRASGVELTEAGRACLQHALRILQDVEQLAGRMSDYASGAVGQVRIAANTSSITQFLPEDLSAFMAGHPGIRIELEEQNSADIVAALNENRADVGVFADRTPAEGLATYPYREDELVLIAPRAHALASRRAVAFRDTLDCDHVSLPDATSLANRIREESSRLDRPIRPRIQVRSFDAICRMVATGMGVGILPRLAAAPHAKSMNLKLVALEDGWARRGLLLGVRAPEALTAPARLLVSHLRTAATPA</sequence>
<dbReference type="RefSeq" id="WP_130358332.1">
    <property type="nucleotide sequence ID" value="NZ_SGXC01000002.1"/>
</dbReference>
<dbReference type="GO" id="GO:0003700">
    <property type="term" value="F:DNA-binding transcription factor activity"/>
    <property type="evidence" value="ECO:0007669"/>
    <property type="project" value="InterPro"/>
</dbReference>
<evidence type="ECO:0000259" key="5">
    <source>
        <dbReference type="PROSITE" id="PS50931"/>
    </source>
</evidence>
<dbReference type="InterPro" id="IPR050950">
    <property type="entry name" value="HTH-type_LysR_regulators"/>
</dbReference>
<dbReference type="CDD" id="cd08421">
    <property type="entry name" value="PBP2_LTTR_like_1"/>
    <property type="match status" value="1"/>
</dbReference>
<keyword evidence="3" id="KW-0238">DNA-binding</keyword>
<dbReference type="PROSITE" id="PS50931">
    <property type="entry name" value="HTH_LYSR"/>
    <property type="match status" value="1"/>
</dbReference>
<name>A0A4V2F303_9BURK</name>
<keyword evidence="2" id="KW-0805">Transcription regulation</keyword>
<dbReference type="SUPFAM" id="SSF53850">
    <property type="entry name" value="Periplasmic binding protein-like II"/>
    <property type="match status" value="1"/>
</dbReference>
<dbReference type="GO" id="GO:0005829">
    <property type="term" value="C:cytosol"/>
    <property type="evidence" value="ECO:0007669"/>
    <property type="project" value="TreeGrafter"/>
</dbReference>
<dbReference type="Pfam" id="PF03466">
    <property type="entry name" value="LysR_substrate"/>
    <property type="match status" value="1"/>
</dbReference>
<comment type="similarity">
    <text evidence="1">Belongs to the LysR transcriptional regulatory family.</text>
</comment>
<comment type="caution">
    <text evidence="6">The sequence shown here is derived from an EMBL/GenBank/DDBJ whole genome shotgun (WGS) entry which is preliminary data.</text>
</comment>
<evidence type="ECO:0000256" key="4">
    <source>
        <dbReference type="ARBA" id="ARBA00023163"/>
    </source>
</evidence>
<organism evidence="6 7">
    <name type="scientific">Pigmentiphaga kullae</name>
    <dbReference type="NCBI Taxonomy" id="151784"/>
    <lineage>
        <taxon>Bacteria</taxon>
        <taxon>Pseudomonadati</taxon>
        <taxon>Pseudomonadota</taxon>
        <taxon>Betaproteobacteria</taxon>
        <taxon>Burkholderiales</taxon>
        <taxon>Alcaligenaceae</taxon>
        <taxon>Pigmentiphaga</taxon>
    </lineage>
</organism>
<evidence type="ECO:0000256" key="3">
    <source>
        <dbReference type="ARBA" id="ARBA00023125"/>
    </source>
</evidence>
<evidence type="ECO:0000313" key="6">
    <source>
        <dbReference type="EMBL" id="RZS80694.1"/>
    </source>
</evidence>
<dbReference type="OrthoDB" id="9785974at2"/>
<dbReference type="InterPro" id="IPR036388">
    <property type="entry name" value="WH-like_DNA-bd_sf"/>
</dbReference>
<keyword evidence="4" id="KW-0804">Transcription</keyword>
<evidence type="ECO:0000256" key="1">
    <source>
        <dbReference type="ARBA" id="ARBA00009437"/>
    </source>
</evidence>
<dbReference type="AlphaFoldDB" id="A0A4V2F303"/>
<dbReference type="Proteomes" id="UP000292445">
    <property type="component" value="Unassembled WGS sequence"/>
</dbReference>
<dbReference type="PANTHER" id="PTHR30419:SF2">
    <property type="entry name" value="LYSR FAMILY TRANSCRIPTIONAL REGULATOR"/>
    <property type="match status" value="1"/>
</dbReference>
<evidence type="ECO:0000313" key="7">
    <source>
        <dbReference type="Proteomes" id="UP000292445"/>
    </source>
</evidence>
<dbReference type="InterPro" id="IPR000847">
    <property type="entry name" value="LysR_HTH_N"/>
</dbReference>
<dbReference type="Gene3D" id="3.40.190.290">
    <property type="match status" value="1"/>
</dbReference>
<keyword evidence="7" id="KW-1185">Reference proteome</keyword>
<dbReference type="EMBL" id="SGXC01000002">
    <property type="protein sequence ID" value="RZS80694.1"/>
    <property type="molecule type" value="Genomic_DNA"/>
</dbReference>
<dbReference type="InterPro" id="IPR005119">
    <property type="entry name" value="LysR_subst-bd"/>
</dbReference>
<gene>
    <name evidence="6" type="ORF">EV675_3306</name>
</gene>